<reference evidence="1 4" key="3">
    <citation type="submission" date="2017-11" db="EMBL/GenBank/DDBJ databases">
        <title>Complete genome sequence of Serratia sp. ATCC 39006 LacA.</title>
        <authorList>
            <person name="Hampton H.G."/>
            <person name="Jackson S.A."/>
            <person name="Jauregui R."/>
            <person name="Poulter G.T.M."/>
            <person name="Salmond G.P.C."/>
            <person name="Fineran P.C."/>
        </authorList>
    </citation>
    <scope>NUCLEOTIDE SEQUENCE [LARGE SCALE GENOMIC DNA]</scope>
    <source>
        <strain evidence="1 4">ATCC 39006</strain>
    </source>
</reference>
<accession>A0A2I5T832</accession>
<dbReference type="KEGG" id="serq:CWC46_13560"/>
<dbReference type="GO" id="GO:0051213">
    <property type="term" value="F:dioxygenase activity"/>
    <property type="evidence" value="ECO:0007669"/>
    <property type="project" value="InterPro"/>
</dbReference>
<reference evidence="2" key="2">
    <citation type="submission" date="2013-09" db="EMBL/GenBank/DDBJ databases">
        <authorList>
            <person name="Wang G."/>
            <person name="Yang Y."/>
            <person name="Su Y."/>
        </authorList>
    </citation>
    <scope>NUCLEOTIDE SEQUENCE</scope>
    <source>
        <strain evidence="2">ATCC 39006</strain>
    </source>
</reference>
<evidence type="ECO:0000313" key="4">
    <source>
        <dbReference type="Proteomes" id="UP000233778"/>
    </source>
</evidence>
<dbReference type="STRING" id="104623.Ser39006_02764"/>
<sequence>MVNRLMMGYYSMENNYLSTQMYSFRKNYYLHINNLYQSICKNITEGNKKQFINTWDNLTIDDYLQEKTLRERRICKFEIDTGGYLIPLNDCRFYQSGEVNVLLGGIERVYQRSETNFINSQLLSHLIHHHIRLLKQVCSACRWLITCHQFRILCDHDNIGLATPEGIHSDGHDYVFQHIINRNNVSGGESEIYSSEGELILRHTLEHFLETLLIDDRAIKHNVTPLFPGNDVGNPGWRDMLIIDFDKMQ</sequence>
<reference evidence="2" key="4">
    <citation type="submission" date="2017-11" db="EMBL/GenBank/DDBJ databases">
        <title>Complete genome sequence of Serratia sp. ATCC 39006.</title>
        <authorList>
            <person name="Hampton H.G."/>
            <person name="Jackson S.A."/>
            <person name="Jauregui R."/>
            <person name="Poulter G.T.M."/>
            <person name="Salmond G.P.C."/>
            <person name="Fineran P.C."/>
        </authorList>
    </citation>
    <scope>NUCLEOTIDE SEQUENCE</scope>
    <source>
        <strain evidence="2">ATCC 39006</strain>
    </source>
</reference>
<dbReference type="InterPro" id="IPR018724">
    <property type="entry name" value="2OG-Fe_dioxygenase"/>
</dbReference>
<dbReference type="KEGG" id="sera:Ser39006_013565"/>
<keyword evidence="3" id="KW-1185">Reference proteome</keyword>
<gene>
    <name evidence="1" type="ORF">CWC46_13560</name>
    <name evidence="2" type="ORF">Ser39006_013565</name>
</gene>
<name>A0A2I5T832_SERS3</name>
<evidence type="ECO:0008006" key="5">
    <source>
        <dbReference type="Google" id="ProtNLM"/>
    </source>
</evidence>
<evidence type="ECO:0000313" key="2">
    <source>
        <dbReference type="EMBL" id="AUH05060.1"/>
    </source>
</evidence>
<reference evidence="2 3" key="1">
    <citation type="journal article" date="2013" name="Genome Announc.">
        <title>Draft genome sequence of Serratia sp. strain ATCC 39006, a model bacterium for analysis of the biosynthesis and regulation of prodigiosin, a carbapenem, and gas vesicles.</title>
        <authorList>
            <person name="Fineran P.C."/>
            <person name="Iglesias Cans M.C."/>
            <person name="Ramsay J.P."/>
            <person name="Wilf N.M."/>
            <person name="Cossyleon D."/>
            <person name="McNeil M.B."/>
            <person name="Williamson N.R."/>
            <person name="Monson R.E."/>
            <person name="Becher S.A."/>
            <person name="Stanton J.A."/>
            <person name="Brugger K."/>
            <person name="Brown S.D."/>
            <person name="Salmond G.P."/>
        </authorList>
    </citation>
    <scope>NUCLEOTIDE SEQUENCE [LARGE SCALE GENOMIC DNA]</scope>
    <source>
        <strain evidence="2">ATCC 39006</strain>
        <strain evidence="3">ATCC 39006 / SC 11482</strain>
    </source>
</reference>
<dbReference type="EMBL" id="CP025084">
    <property type="protein sequence ID" value="AUH05060.1"/>
    <property type="molecule type" value="Genomic_DNA"/>
</dbReference>
<dbReference type="Proteomes" id="UP000233778">
    <property type="component" value="Chromosome"/>
</dbReference>
<dbReference type="Gene3D" id="2.60.120.620">
    <property type="entry name" value="q2cbj1_9rhob like domain"/>
    <property type="match status" value="1"/>
</dbReference>
<evidence type="ECO:0000313" key="1">
    <source>
        <dbReference type="EMBL" id="AUH00739.1"/>
    </source>
</evidence>
<dbReference type="AlphaFoldDB" id="A0A2I5T832"/>
<dbReference type="Proteomes" id="UP000017700">
    <property type="component" value="Chromosome"/>
</dbReference>
<dbReference type="EMBL" id="CP025085">
    <property type="protein sequence ID" value="AUH00739.1"/>
    <property type="molecule type" value="Genomic_DNA"/>
</dbReference>
<organism evidence="2 3">
    <name type="scientific">Serratia sp. (strain ATCC 39006)</name>
    <name type="common">Prodigiosinella confusarubida</name>
    <dbReference type="NCBI Taxonomy" id="104623"/>
    <lineage>
        <taxon>Bacteria</taxon>
        <taxon>Pseudomonadati</taxon>
        <taxon>Pseudomonadota</taxon>
        <taxon>Gammaproteobacteria</taxon>
        <taxon>Enterobacterales</taxon>
        <taxon>Pectobacteriaceae</taxon>
        <taxon>Prodigiosinella</taxon>
    </lineage>
</organism>
<protein>
    <recommendedName>
        <fullName evidence="5">2OG-Fe dioxygenase family protein</fullName>
    </recommendedName>
</protein>
<evidence type="ECO:0000313" key="3">
    <source>
        <dbReference type="Proteomes" id="UP000017700"/>
    </source>
</evidence>
<proteinExistence type="predicted"/>
<dbReference type="Pfam" id="PF10014">
    <property type="entry name" value="2OG-Fe_Oxy_2"/>
    <property type="match status" value="1"/>
</dbReference>